<gene>
    <name evidence="4" type="primary">TDX_1</name>
    <name evidence="4" type="ORF">CK203_091139</name>
</gene>
<dbReference type="Proteomes" id="UP000288805">
    <property type="component" value="Unassembled WGS sequence"/>
</dbReference>
<dbReference type="PANTHER" id="PTHR45883:SF7">
    <property type="entry name" value="TPR REPEAT-CONTAINING THIOREDOXIN TDX"/>
    <property type="match status" value="1"/>
</dbReference>
<dbReference type="OrthoDB" id="2121326at2759"/>
<evidence type="ECO:0000256" key="1">
    <source>
        <dbReference type="ARBA" id="ARBA00022737"/>
    </source>
</evidence>
<name>A0A438EYB5_VITVI</name>
<evidence type="ECO:0000256" key="2">
    <source>
        <dbReference type="ARBA" id="ARBA00022803"/>
    </source>
</evidence>
<evidence type="ECO:0000313" key="4">
    <source>
        <dbReference type="EMBL" id="RVW52740.1"/>
    </source>
</evidence>
<protein>
    <submittedName>
        <fullName evidence="4">TPR repeat-containing thioredoxin TDX</fullName>
    </submittedName>
</protein>
<evidence type="ECO:0000313" key="5">
    <source>
        <dbReference type="Proteomes" id="UP000288805"/>
    </source>
</evidence>
<keyword evidence="1" id="KW-0677">Repeat</keyword>
<feature type="region of interest" description="Disordered" evidence="3">
    <location>
        <begin position="57"/>
        <end position="80"/>
    </location>
</feature>
<dbReference type="InterPro" id="IPR011990">
    <property type="entry name" value="TPR-like_helical_dom_sf"/>
</dbReference>
<keyword evidence="2" id="KW-0802">TPR repeat</keyword>
<dbReference type="EMBL" id="QGNW01001163">
    <property type="protein sequence ID" value="RVW52740.1"/>
    <property type="molecule type" value="Genomic_DNA"/>
</dbReference>
<proteinExistence type="predicted"/>
<evidence type="ECO:0000256" key="3">
    <source>
        <dbReference type="SAM" id="MobiDB-lite"/>
    </source>
</evidence>
<feature type="compositionally biased region" description="Low complexity" evidence="3">
    <location>
        <begin position="59"/>
        <end position="70"/>
    </location>
</feature>
<sequence length="159" mass="18417">MLGLWEEAATDLHVASRLDHDEEIALVLKKVEPNAHKIEEHRRKYARLCKERELRKSGASEATAASSTPSFRSTVSPSENPHRRRFFRRLFFGDILFRHRPYHQVRKEEIFKLSQSTGGRILAMRRPRAFLLLRLESHAPAREGAWSTFRPRASTSSLA</sequence>
<organism evidence="4 5">
    <name type="scientific">Vitis vinifera</name>
    <name type="common">Grape</name>
    <dbReference type="NCBI Taxonomy" id="29760"/>
    <lineage>
        <taxon>Eukaryota</taxon>
        <taxon>Viridiplantae</taxon>
        <taxon>Streptophyta</taxon>
        <taxon>Embryophyta</taxon>
        <taxon>Tracheophyta</taxon>
        <taxon>Spermatophyta</taxon>
        <taxon>Magnoliopsida</taxon>
        <taxon>eudicotyledons</taxon>
        <taxon>Gunneridae</taxon>
        <taxon>Pentapetalae</taxon>
        <taxon>rosids</taxon>
        <taxon>Vitales</taxon>
        <taxon>Vitaceae</taxon>
        <taxon>Viteae</taxon>
        <taxon>Vitis</taxon>
    </lineage>
</organism>
<comment type="caution">
    <text evidence="4">The sequence shown here is derived from an EMBL/GenBank/DDBJ whole genome shotgun (WGS) entry which is preliminary data.</text>
</comment>
<dbReference type="AlphaFoldDB" id="A0A438EYB5"/>
<accession>A0A438EYB5</accession>
<dbReference type="Gene3D" id="1.25.40.10">
    <property type="entry name" value="Tetratricopeptide repeat domain"/>
    <property type="match status" value="1"/>
</dbReference>
<reference evidence="4 5" key="1">
    <citation type="journal article" date="2018" name="PLoS Genet.">
        <title>Population sequencing reveals clonal diversity and ancestral inbreeding in the grapevine cultivar Chardonnay.</title>
        <authorList>
            <person name="Roach M.J."/>
            <person name="Johnson D.L."/>
            <person name="Bohlmann J."/>
            <person name="van Vuuren H.J."/>
            <person name="Jones S.J."/>
            <person name="Pretorius I.S."/>
            <person name="Schmidt S.A."/>
            <person name="Borneman A.R."/>
        </authorList>
    </citation>
    <scope>NUCLEOTIDE SEQUENCE [LARGE SCALE GENOMIC DNA]</scope>
    <source>
        <strain evidence="5">cv. Chardonnay</strain>
        <tissue evidence="4">Leaf</tissue>
    </source>
</reference>
<dbReference type="PANTHER" id="PTHR45883">
    <property type="entry name" value="HSC70-INTERACTING PROTEIN"/>
    <property type="match status" value="1"/>
</dbReference>